<feature type="region of interest" description="Disordered" evidence="1">
    <location>
        <begin position="247"/>
        <end position="270"/>
    </location>
</feature>
<feature type="compositionally biased region" description="Polar residues" evidence="1">
    <location>
        <begin position="1"/>
        <end position="44"/>
    </location>
</feature>
<evidence type="ECO:0000313" key="2">
    <source>
        <dbReference type="EMBL" id="TNV86127.1"/>
    </source>
</evidence>
<gene>
    <name evidence="2" type="ORF">FGO68_gene14398</name>
</gene>
<sequence>MPSTSSRLDPGSSASKRQSQIPDSITSQTYKGNQKSNQSSKNPATQSQIISSSTLTAAKRQKTLKNSTLSMKEAIIAAQKEREAKKFHKDFIPEDEGMEFDDEVVVNEKLLTEHENELDDMLLTEENIMIDDDDDHAFYMHSGENTPNDDEERDFTCKDRIIQEMEQDCTSVHLPPADDSEFKEEEDVEVTHTTGRQIKNTKINLGTPLKVEDFIISREEGAAVFGKQNFNSRNSRKFTDGEDKRFFATSDGLVTPQQSKTQSGFKGKNK</sequence>
<keyword evidence="3" id="KW-1185">Reference proteome</keyword>
<comment type="caution">
    <text evidence="2">The sequence shown here is derived from an EMBL/GenBank/DDBJ whole genome shotgun (WGS) entry which is preliminary data.</text>
</comment>
<name>A0A8J8P2X6_HALGN</name>
<proteinExistence type="predicted"/>
<organism evidence="2 3">
    <name type="scientific">Halteria grandinella</name>
    <dbReference type="NCBI Taxonomy" id="5974"/>
    <lineage>
        <taxon>Eukaryota</taxon>
        <taxon>Sar</taxon>
        <taxon>Alveolata</taxon>
        <taxon>Ciliophora</taxon>
        <taxon>Intramacronucleata</taxon>
        <taxon>Spirotrichea</taxon>
        <taxon>Stichotrichia</taxon>
        <taxon>Sporadotrichida</taxon>
        <taxon>Halteriidae</taxon>
        <taxon>Halteria</taxon>
    </lineage>
</organism>
<evidence type="ECO:0000313" key="3">
    <source>
        <dbReference type="Proteomes" id="UP000785679"/>
    </source>
</evidence>
<reference evidence="2" key="1">
    <citation type="submission" date="2019-06" db="EMBL/GenBank/DDBJ databases">
        <authorList>
            <person name="Zheng W."/>
        </authorList>
    </citation>
    <scope>NUCLEOTIDE SEQUENCE</scope>
    <source>
        <strain evidence="2">QDHG01</strain>
    </source>
</reference>
<dbReference type="EMBL" id="RRYP01001287">
    <property type="protein sequence ID" value="TNV86127.1"/>
    <property type="molecule type" value="Genomic_DNA"/>
</dbReference>
<protein>
    <submittedName>
        <fullName evidence="2">Uncharacterized protein</fullName>
    </submittedName>
</protein>
<feature type="compositionally biased region" description="Polar residues" evidence="1">
    <location>
        <begin position="255"/>
        <end position="264"/>
    </location>
</feature>
<feature type="region of interest" description="Disordered" evidence="1">
    <location>
        <begin position="1"/>
        <end position="53"/>
    </location>
</feature>
<dbReference type="AlphaFoldDB" id="A0A8J8P2X6"/>
<accession>A0A8J8P2X6</accession>
<dbReference type="Proteomes" id="UP000785679">
    <property type="component" value="Unassembled WGS sequence"/>
</dbReference>
<evidence type="ECO:0000256" key="1">
    <source>
        <dbReference type="SAM" id="MobiDB-lite"/>
    </source>
</evidence>